<evidence type="ECO:0000256" key="10">
    <source>
        <dbReference type="ARBA" id="ARBA00023303"/>
    </source>
</evidence>
<dbReference type="Pfam" id="PF07885">
    <property type="entry name" value="Ion_trans_2"/>
    <property type="match status" value="1"/>
</dbReference>
<dbReference type="InterPro" id="IPR047871">
    <property type="entry name" value="K_chnl_Slo-like"/>
</dbReference>
<sequence length="370" mass="42089">MLQLFWFINHLLSRRRMMGLRMLLLLLLLNVLFGSLFYWAEKTSQPELDWFDALWWAVVTMTTVGYGDISPQSWAGRFLVAYPAMFVGIGLVSYVIGSLAVGVINLRRKQRMGMLKMKWKNHIVICNPPGVRKIANIIAEIRREQNYAKLPIVLLGDNWSELPEELKEQHIYFVHADPSRKSGLEQAGVPTASAVFILPGRPDEPQSDHSSFITASLVQALNRENREQATRKTCGRIRCLVELVLPENVALVQETQPDRIFVPQVFNEHLMVQEFLKPGIADLLGNLVSTEGDQIFVMEQGLAGWSLKDIYLQLFECGSNIHFCGIRKAGGEFDLAPLYTYVLQPDDKLLLLTREAGIYLKFEQLLLSKK</sequence>
<dbReference type="Gene3D" id="1.10.287.70">
    <property type="match status" value="1"/>
</dbReference>
<evidence type="ECO:0000256" key="7">
    <source>
        <dbReference type="ARBA" id="ARBA00022989"/>
    </source>
</evidence>
<evidence type="ECO:0000313" key="14">
    <source>
        <dbReference type="EMBL" id="WGK69288.1"/>
    </source>
</evidence>
<evidence type="ECO:0000259" key="13">
    <source>
        <dbReference type="PROSITE" id="PS51201"/>
    </source>
</evidence>
<keyword evidence="4 12" id="KW-0812">Transmembrane</keyword>
<feature type="transmembrane region" description="Helical" evidence="12">
    <location>
        <begin position="20"/>
        <end position="40"/>
    </location>
</feature>
<dbReference type="PRINTS" id="PR00169">
    <property type="entry name" value="KCHANNEL"/>
</dbReference>
<dbReference type="Gene3D" id="3.40.50.720">
    <property type="entry name" value="NAD(P)-binding Rossmann-like Domain"/>
    <property type="match status" value="1"/>
</dbReference>
<feature type="transmembrane region" description="Helical" evidence="12">
    <location>
        <begin position="80"/>
        <end position="106"/>
    </location>
</feature>
<dbReference type="PANTHER" id="PTHR10027:SF10">
    <property type="entry name" value="SLOWPOKE 2, ISOFORM D"/>
    <property type="match status" value="1"/>
</dbReference>
<protein>
    <submittedName>
        <fullName evidence="14">Ion channel</fullName>
    </submittedName>
</protein>
<name>A0ABY8MHB3_9SPIO</name>
<evidence type="ECO:0000256" key="8">
    <source>
        <dbReference type="ARBA" id="ARBA00023065"/>
    </source>
</evidence>
<evidence type="ECO:0000256" key="5">
    <source>
        <dbReference type="ARBA" id="ARBA00022826"/>
    </source>
</evidence>
<keyword evidence="10" id="KW-0407">Ion channel</keyword>
<dbReference type="Proteomes" id="UP001228690">
    <property type="component" value="Chromosome"/>
</dbReference>
<keyword evidence="9 12" id="KW-0472">Membrane</keyword>
<evidence type="ECO:0000256" key="12">
    <source>
        <dbReference type="SAM" id="Phobius"/>
    </source>
</evidence>
<dbReference type="SUPFAM" id="SSF81324">
    <property type="entry name" value="Voltage-gated potassium channels"/>
    <property type="match status" value="1"/>
</dbReference>
<evidence type="ECO:0000256" key="6">
    <source>
        <dbReference type="ARBA" id="ARBA00022958"/>
    </source>
</evidence>
<dbReference type="RefSeq" id="WP_326927470.1">
    <property type="nucleotide sequence ID" value="NZ_CP123443.1"/>
</dbReference>
<keyword evidence="8" id="KW-0406">Ion transport</keyword>
<dbReference type="InterPro" id="IPR036291">
    <property type="entry name" value="NAD(P)-bd_dom_sf"/>
</dbReference>
<dbReference type="PROSITE" id="PS51201">
    <property type="entry name" value="RCK_N"/>
    <property type="match status" value="1"/>
</dbReference>
<keyword evidence="5" id="KW-0631">Potassium channel</keyword>
<feature type="domain" description="RCK N-terminal" evidence="13">
    <location>
        <begin position="120"/>
        <end position="261"/>
    </location>
</feature>
<dbReference type="PANTHER" id="PTHR10027">
    <property type="entry name" value="CALCIUM-ACTIVATED POTASSIUM CHANNEL ALPHA CHAIN"/>
    <property type="match status" value="1"/>
</dbReference>
<proteinExistence type="predicted"/>
<evidence type="ECO:0000256" key="3">
    <source>
        <dbReference type="ARBA" id="ARBA00022538"/>
    </source>
</evidence>
<comment type="catalytic activity">
    <reaction evidence="11">
        <text>K(+)(in) = K(+)(out)</text>
        <dbReference type="Rhea" id="RHEA:29463"/>
        <dbReference type="ChEBI" id="CHEBI:29103"/>
    </reaction>
</comment>
<gene>
    <name evidence="14" type="ORF">P0082_00075</name>
</gene>
<evidence type="ECO:0000256" key="11">
    <source>
        <dbReference type="ARBA" id="ARBA00034430"/>
    </source>
</evidence>
<keyword evidence="6" id="KW-0630">Potassium</keyword>
<dbReference type="EMBL" id="CP123443">
    <property type="protein sequence ID" value="WGK69288.1"/>
    <property type="molecule type" value="Genomic_DNA"/>
</dbReference>
<dbReference type="InterPro" id="IPR003148">
    <property type="entry name" value="RCK_N"/>
</dbReference>
<comment type="subcellular location">
    <subcellularLocation>
        <location evidence="1">Cell membrane</location>
        <topology evidence="1">Multi-pass membrane protein</topology>
    </subcellularLocation>
</comment>
<evidence type="ECO:0000256" key="2">
    <source>
        <dbReference type="ARBA" id="ARBA00022448"/>
    </source>
</evidence>
<keyword evidence="2" id="KW-0813">Transport</keyword>
<dbReference type="SUPFAM" id="SSF51735">
    <property type="entry name" value="NAD(P)-binding Rossmann-fold domains"/>
    <property type="match status" value="1"/>
</dbReference>
<dbReference type="InterPro" id="IPR013099">
    <property type="entry name" value="K_chnl_dom"/>
</dbReference>
<keyword evidence="7 12" id="KW-1133">Transmembrane helix</keyword>
<evidence type="ECO:0000256" key="1">
    <source>
        <dbReference type="ARBA" id="ARBA00004651"/>
    </source>
</evidence>
<dbReference type="Pfam" id="PF22614">
    <property type="entry name" value="Slo-like_RCK"/>
    <property type="match status" value="1"/>
</dbReference>
<evidence type="ECO:0000256" key="4">
    <source>
        <dbReference type="ARBA" id="ARBA00022692"/>
    </source>
</evidence>
<keyword evidence="3" id="KW-0633">Potassium transport</keyword>
<keyword evidence="15" id="KW-1185">Reference proteome</keyword>
<evidence type="ECO:0000313" key="15">
    <source>
        <dbReference type="Proteomes" id="UP001228690"/>
    </source>
</evidence>
<organism evidence="14 15">
    <name type="scientific">Candidatus Haliotispira prima</name>
    <dbReference type="NCBI Taxonomy" id="3034016"/>
    <lineage>
        <taxon>Bacteria</taxon>
        <taxon>Pseudomonadati</taxon>
        <taxon>Spirochaetota</taxon>
        <taxon>Spirochaetia</taxon>
        <taxon>Spirochaetales</taxon>
        <taxon>Spirochaetaceae</taxon>
        <taxon>Candidatus Haliotispira</taxon>
    </lineage>
</organism>
<accession>A0ABY8MHB3</accession>
<evidence type="ECO:0000256" key="9">
    <source>
        <dbReference type="ARBA" id="ARBA00023136"/>
    </source>
</evidence>
<reference evidence="14 15" key="1">
    <citation type="submission" date="2023-04" db="EMBL/GenBank/DDBJ databases">
        <title>Spirochaete genome identified in red abalone sample constitutes a novel genus.</title>
        <authorList>
            <person name="Sharma S.P."/>
            <person name="Purcell C.M."/>
            <person name="Hyde J.R."/>
            <person name="Severin A.J."/>
        </authorList>
    </citation>
    <scope>NUCLEOTIDE SEQUENCE [LARGE SCALE GENOMIC DNA]</scope>
    <source>
        <strain evidence="14 15">SP-2023</strain>
    </source>
</reference>